<dbReference type="EMBL" id="QLLL01000003">
    <property type="protein sequence ID" value="RAJ06810.1"/>
    <property type="molecule type" value="Genomic_DNA"/>
</dbReference>
<gene>
    <name evidence="4" type="ORF">LX64_01937</name>
</gene>
<keyword evidence="1" id="KW-0812">Transmembrane</keyword>
<dbReference type="Pfam" id="PF14257">
    <property type="entry name" value="DUF4349"/>
    <property type="match status" value="1"/>
</dbReference>
<accession>A0A327QR66</accession>
<evidence type="ECO:0000256" key="1">
    <source>
        <dbReference type="SAM" id="Phobius"/>
    </source>
</evidence>
<keyword evidence="5" id="KW-1185">Reference proteome</keyword>
<name>A0A327QR66_9BACT</name>
<feature type="transmembrane region" description="Helical" evidence="1">
    <location>
        <begin position="243"/>
        <end position="264"/>
    </location>
</feature>
<proteinExistence type="predicted"/>
<dbReference type="AlphaFoldDB" id="A0A327QR66"/>
<reference evidence="4 5" key="1">
    <citation type="submission" date="2018-06" db="EMBL/GenBank/DDBJ databases">
        <title>Genomic Encyclopedia of Archaeal and Bacterial Type Strains, Phase II (KMG-II): from individual species to whole genera.</title>
        <authorList>
            <person name="Goeker M."/>
        </authorList>
    </citation>
    <scope>NUCLEOTIDE SEQUENCE [LARGE SCALE GENOMIC DNA]</scope>
    <source>
        <strain evidence="4 5">DSM 23857</strain>
    </source>
</reference>
<keyword evidence="1" id="KW-0472">Membrane</keyword>
<keyword evidence="1" id="KW-1133">Transmembrane helix</keyword>
<feature type="domain" description="DUF4349" evidence="3">
    <location>
        <begin position="63"/>
        <end position="263"/>
    </location>
</feature>
<protein>
    <submittedName>
        <fullName evidence="4">Uncharacterized protein DUF4349</fullName>
    </submittedName>
</protein>
<comment type="caution">
    <text evidence="4">The sequence shown here is derived from an EMBL/GenBank/DDBJ whole genome shotgun (WGS) entry which is preliminary data.</text>
</comment>
<feature type="signal peptide" evidence="2">
    <location>
        <begin position="1"/>
        <end position="17"/>
    </location>
</feature>
<organism evidence="4 5">
    <name type="scientific">Chitinophaga skermanii</name>
    <dbReference type="NCBI Taxonomy" id="331697"/>
    <lineage>
        <taxon>Bacteria</taxon>
        <taxon>Pseudomonadati</taxon>
        <taxon>Bacteroidota</taxon>
        <taxon>Chitinophagia</taxon>
        <taxon>Chitinophagales</taxon>
        <taxon>Chitinophagaceae</taxon>
        <taxon>Chitinophaga</taxon>
    </lineage>
</organism>
<evidence type="ECO:0000256" key="2">
    <source>
        <dbReference type="SAM" id="SignalP"/>
    </source>
</evidence>
<evidence type="ECO:0000259" key="3">
    <source>
        <dbReference type="Pfam" id="PF14257"/>
    </source>
</evidence>
<dbReference type="OrthoDB" id="5381491at2"/>
<keyword evidence="2" id="KW-0732">Signal</keyword>
<evidence type="ECO:0000313" key="5">
    <source>
        <dbReference type="Proteomes" id="UP000249547"/>
    </source>
</evidence>
<dbReference type="InterPro" id="IPR025645">
    <property type="entry name" value="DUF4349"/>
</dbReference>
<sequence>MTIKKSIYILSIPVVLAACQAGPRHNESSATAAAENNEASSTFSDSTIIQQQPTVYGIPGEKMMIRTANLRGQVDSVALVRQRVYDIVRGYGGYIASDDEKMLNYYWEGKVTLMIPNEHFEEAVLKLSQISSKLDSKTITVEDVRKQFKIDSLRIVNSKATIQTIQKAATKDNANEALHAAVNMQENAFSAEVRRIELVELLKMSTISCEFYANIPVVEPPAPSYFSRVGDAFSAGFSWLGDFIIILVTVWPLWLIIAGLLFAYKAFKRRLKTKVVE</sequence>
<dbReference type="PROSITE" id="PS51257">
    <property type="entry name" value="PROKAR_LIPOPROTEIN"/>
    <property type="match status" value="1"/>
</dbReference>
<dbReference type="RefSeq" id="WP_111597395.1">
    <property type="nucleotide sequence ID" value="NZ_QLLL01000003.1"/>
</dbReference>
<feature type="chain" id="PRO_5016361232" evidence="2">
    <location>
        <begin position="18"/>
        <end position="277"/>
    </location>
</feature>
<evidence type="ECO:0000313" key="4">
    <source>
        <dbReference type="EMBL" id="RAJ06810.1"/>
    </source>
</evidence>
<dbReference type="Proteomes" id="UP000249547">
    <property type="component" value="Unassembled WGS sequence"/>
</dbReference>